<dbReference type="GO" id="GO:0005634">
    <property type="term" value="C:nucleus"/>
    <property type="evidence" value="ECO:0007669"/>
    <property type="project" value="TreeGrafter"/>
</dbReference>
<sequence>MHPITRSRNGCLSCKRRKRKCDEKRPECGPCKRRRISCEGYVKILRWVGDPASQAAESQVVDTETATSPDLQRGRRSSVAARVSGDRPRAPAQQNGSPAFSNEDREIFEKFLRSALCKLYNTETQSWIRSIFEQLASKSDALVSVCIALQGYVDDGCDRLSVSSMERFDVALRTFRAELASEQEVIETSTACAGLVICSLCARPFTHYARSMADLCDIETRMRLLEPGPSCDLPMLHILECLCVMDLPSYVLGRVSPSTGMWKRFRAAQDGWAGGRLQGVDVGSGLPRSLLDILSSVQDSHLEDFESRLWLWPGEVGKYIQCHLWDCWRFAGILEIRRKTGVQKDGALHETGASFKVPHTELVMCRLMASLDAIYKHIQLRPPDDKYSLVHNGLVFPVAMASLEVGILKRRPQWKLTLNNFREHLTRRDSFHFTTVLFDILDEAWIEDSSSFDADEAARKRGVEVVMF</sequence>
<feature type="domain" description="Zn(2)-C6 fungal-type" evidence="3">
    <location>
        <begin position="10"/>
        <end position="38"/>
    </location>
</feature>
<keyword evidence="5" id="KW-1185">Reference proteome</keyword>
<dbReference type="Pfam" id="PF00172">
    <property type="entry name" value="Zn_clus"/>
    <property type="match status" value="1"/>
</dbReference>
<organism evidence="4 5">
    <name type="scientific">Colletotrichum plurivorum</name>
    <dbReference type="NCBI Taxonomy" id="2175906"/>
    <lineage>
        <taxon>Eukaryota</taxon>
        <taxon>Fungi</taxon>
        <taxon>Dikarya</taxon>
        <taxon>Ascomycota</taxon>
        <taxon>Pezizomycotina</taxon>
        <taxon>Sordariomycetes</taxon>
        <taxon>Hypocreomycetidae</taxon>
        <taxon>Glomerellales</taxon>
        <taxon>Glomerellaceae</taxon>
        <taxon>Colletotrichum</taxon>
        <taxon>Colletotrichum orchidearum species complex</taxon>
    </lineage>
</organism>
<proteinExistence type="predicted"/>
<feature type="region of interest" description="Disordered" evidence="2">
    <location>
        <begin position="56"/>
        <end position="101"/>
    </location>
</feature>
<dbReference type="CDD" id="cd00067">
    <property type="entry name" value="GAL4"/>
    <property type="match status" value="1"/>
</dbReference>
<dbReference type="EMBL" id="WIGO01000289">
    <property type="protein sequence ID" value="KAF6819248.1"/>
    <property type="molecule type" value="Genomic_DNA"/>
</dbReference>
<accession>A0A8H6JV28</accession>
<keyword evidence="1" id="KW-0539">Nucleus</keyword>
<dbReference type="SUPFAM" id="SSF57701">
    <property type="entry name" value="Zn2/Cys6 DNA-binding domain"/>
    <property type="match status" value="1"/>
</dbReference>
<dbReference type="GO" id="GO:0000981">
    <property type="term" value="F:DNA-binding transcription factor activity, RNA polymerase II-specific"/>
    <property type="evidence" value="ECO:0007669"/>
    <property type="project" value="InterPro"/>
</dbReference>
<dbReference type="GO" id="GO:0000976">
    <property type="term" value="F:transcription cis-regulatory region binding"/>
    <property type="evidence" value="ECO:0007669"/>
    <property type="project" value="TreeGrafter"/>
</dbReference>
<reference evidence="4" key="1">
    <citation type="journal article" date="2020" name="Phytopathology">
        <title>Genome Sequence Resources of Colletotrichum truncatum, C. plurivorum, C. musicola, and C. sojae: Four Species Pathogenic to Soybean (Glycine max).</title>
        <authorList>
            <person name="Rogerio F."/>
            <person name="Boufleur T.R."/>
            <person name="Ciampi-Guillardi M."/>
            <person name="Sukno S.A."/>
            <person name="Thon M.R."/>
            <person name="Massola Junior N.S."/>
            <person name="Baroncelli R."/>
        </authorList>
    </citation>
    <scope>NUCLEOTIDE SEQUENCE</scope>
    <source>
        <strain evidence="4">LFN00145</strain>
    </source>
</reference>
<dbReference type="PROSITE" id="PS50048">
    <property type="entry name" value="ZN2_CY6_FUNGAL_2"/>
    <property type="match status" value="1"/>
</dbReference>
<dbReference type="GO" id="GO:0008270">
    <property type="term" value="F:zinc ion binding"/>
    <property type="evidence" value="ECO:0007669"/>
    <property type="project" value="InterPro"/>
</dbReference>
<dbReference type="AlphaFoldDB" id="A0A8H6JV28"/>
<evidence type="ECO:0000313" key="5">
    <source>
        <dbReference type="Proteomes" id="UP000654918"/>
    </source>
</evidence>
<dbReference type="PANTHER" id="PTHR37534">
    <property type="entry name" value="TRANSCRIPTIONAL ACTIVATOR PROTEIN UGA3"/>
    <property type="match status" value="1"/>
</dbReference>
<dbReference type="InterPro" id="IPR001138">
    <property type="entry name" value="Zn2Cys6_DnaBD"/>
</dbReference>
<name>A0A8H6JV28_9PEZI</name>
<dbReference type="GO" id="GO:0045944">
    <property type="term" value="P:positive regulation of transcription by RNA polymerase II"/>
    <property type="evidence" value="ECO:0007669"/>
    <property type="project" value="TreeGrafter"/>
</dbReference>
<evidence type="ECO:0000313" key="4">
    <source>
        <dbReference type="EMBL" id="KAF6819248.1"/>
    </source>
</evidence>
<dbReference type="InterPro" id="IPR036864">
    <property type="entry name" value="Zn2-C6_fun-type_DNA-bd_sf"/>
</dbReference>
<comment type="caution">
    <text evidence="4">The sequence shown here is derived from an EMBL/GenBank/DDBJ whole genome shotgun (WGS) entry which is preliminary data.</text>
</comment>
<dbReference type="PROSITE" id="PS00463">
    <property type="entry name" value="ZN2_CY6_FUNGAL_1"/>
    <property type="match status" value="1"/>
</dbReference>
<dbReference type="PANTHER" id="PTHR37534:SF44">
    <property type="entry name" value="ZN(II)2CYS6 TRANSCRIPTION FACTOR (EUROFUNG)"/>
    <property type="match status" value="1"/>
</dbReference>
<evidence type="ECO:0000259" key="3">
    <source>
        <dbReference type="PROSITE" id="PS50048"/>
    </source>
</evidence>
<evidence type="ECO:0000256" key="1">
    <source>
        <dbReference type="ARBA" id="ARBA00023242"/>
    </source>
</evidence>
<dbReference type="SMART" id="SM00066">
    <property type="entry name" value="GAL4"/>
    <property type="match status" value="1"/>
</dbReference>
<feature type="compositionally biased region" description="Polar residues" evidence="2">
    <location>
        <begin position="56"/>
        <end position="70"/>
    </location>
</feature>
<dbReference type="Proteomes" id="UP000654918">
    <property type="component" value="Unassembled WGS sequence"/>
</dbReference>
<gene>
    <name evidence="4" type="ORF">CPLU01_13097</name>
</gene>
<protein>
    <submittedName>
        <fullName evidence="4">C6 finger domain-containing protein</fullName>
    </submittedName>
</protein>
<dbReference type="Gene3D" id="4.10.240.10">
    <property type="entry name" value="Zn(2)-C6 fungal-type DNA-binding domain"/>
    <property type="match status" value="1"/>
</dbReference>
<evidence type="ECO:0000256" key="2">
    <source>
        <dbReference type="SAM" id="MobiDB-lite"/>
    </source>
</evidence>